<dbReference type="EMBL" id="BGZK01001127">
    <property type="protein sequence ID" value="GBP71957.1"/>
    <property type="molecule type" value="Genomic_DNA"/>
</dbReference>
<evidence type="ECO:0000313" key="2">
    <source>
        <dbReference type="Proteomes" id="UP000299102"/>
    </source>
</evidence>
<proteinExistence type="predicted"/>
<name>A0A4C1YBT3_EUMVA</name>
<sequence>MAPSPNYAGVGAEQANFNGRVFVRLHKSFKTPWRDFATSGSEPSICSALPKFLQKTRRGKNFGTTQYKMSKSRIYLDIRYTVFHLISLAVKQIEYLYMKYTGMWSFTVAVQPIHEQPSVSSVCVGEGQGSLSAEVLIPTLMWGSGGWVWQRKNESRINAVEMRSLRTRSPGFPVFSSGSHIVPDFNPGAVFYVAFNFDTDICNDFGLNENEANSGVKNKIRVTFLGGSVLV</sequence>
<accession>A0A4C1YBT3</accession>
<protein>
    <submittedName>
        <fullName evidence="1">Uncharacterized protein</fullName>
    </submittedName>
</protein>
<evidence type="ECO:0000313" key="1">
    <source>
        <dbReference type="EMBL" id="GBP71957.1"/>
    </source>
</evidence>
<dbReference type="Proteomes" id="UP000299102">
    <property type="component" value="Unassembled WGS sequence"/>
</dbReference>
<dbReference type="OrthoDB" id="1293503at2759"/>
<keyword evidence="2" id="KW-1185">Reference proteome</keyword>
<dbReference type="AlphaFoldDB" id="A0A4C1YBT3"/>
<organism evidence="1 2">
    <name type="scientific">Eumeta variegata</name>
    <name type="common">Bagworm moth</name>
    <name type="synonym">Eumeta japonica</name>
    <dbReference type="NCBI Taxonomy" id="151549"/>
    <lineage>
        <taxon>Eukaryota</taxon>
        <taxon>Metazoa</taxon>
        <taxon>Ecdysozoa</taxon>
        <taxon>Arthropoda</taxon>
        <taxon>Hexapoda</taxon>
        <taxon>Insecta</taxon>
        <taxon>Pterygota</taxon>
        <taxon>Neoptera</taxon>
        <taxon>Endopterygota</taxon>
        <taxon>Lepidoptera</taxon>
        <taxon>Glossata</taxon>
        <taxon>Ditrysia</taxon>
        <taxon>Tineoidea</taxon>
        <taxon>Psychidae</taxon>
        <taxon>Oiketicinae</taxon>
        <taxon>Eumeta</taxon>
    </lineage>
</organism>
<gene>
    <name evidence="1" type="ORF">EVAR_47903_1</name>
</gene>
<comment type="caution">
    <text evidence="1">The sequence shown here is derived from an EMBL/GenBank/DDBJ whole genome shotgun (WGS) entry which is preliminary data.</text>
</comment>
<reference evidence="1 2" key="1">
    <citation type="journal article" date="2019" name="Commun. Biol.">
        <title>The bagworm genome reveals a unique fibroin gene that provides high tensile strength.</title>
        <authorList>
            <person name="Kono N."/>
            <person name="Nakamura H."/>
            <person name="Ohtoshi R."/>
            <person name="Tomita M."/>
            <person name="Numata K."/>
            <person name="Arakawa K."/>
        </authorList>
    </citation>
    <scope>NUCLEOTIDE SEQUENCE [LARGE SCALE GENOMIC DNA]</scope>
</reference>